<dbReference type="Gene3D" id="3.30.40.10">
    <property type="entry name" value="Zinc/RING finger domain, C3HC4 (zinc finger)"/>
    <property type="match status" value="1"/>
</dbReference>
<comment type="caution">
    <text evidence="6">The sequence shown here is derived from an EMBL/GenBank/DDBJ whole genome shotgun (WGS) entry which is preliminary data.</text>
</comment>
<evidence type="ECO:0000256" key="4">
    <source>
        <dbReference type="SAM" id="MobiDB-lite"/>
    </source>
</evidence>
<dbReference type="SMART" id="SM00249">
    <property type="entry name" value="PHD"/>
    <property type="match status" value="1"/>
</dbReference>
<feature type="region of interest" description="Disordered" evidence="4">
    <location>
        <begin position="1"/>
        <end position="30"/>
    </location>
</feature>
<keyword evidence="3" id="KW-0862">Zinc</keyword>
<proteinExistence type="predicted"/>
<gene>
    <name evidence="6" type="ORF">RN001_004478</name>
</gene>
<name>A0AAN7SI22_9COLE</name>
<evidence type="ECO:0000313" key="7">
    <source>
        <dbReference type="Proteomes" id="UP001353858"/>
    </source>
</evidence>
<dbReference type="GO" id="GO:0008270">
    <property type="term" value="F:zinc ion binding"/>
    <property type="evidence" value="ECO:0007669"/>
    <property type="project" value="UniProtKB-KW"/>
</dbReference>
<organism evidence="6 7">
    <name type="scientific">Aquatica leii</name>
    <dbReference type="NCBI Taxonomy" id="1421715"/>
    <lineage>
        <taxon>Eukaryota</taxon>
        <taxon>Metazoa</taxon>
        <taxon>Ecdysozoa</taxon>
        <taxon>Arthropoda</taxon>
        <taxon>Hexapoda</taxon>
        <taxon>Insecta</taxon>
        <taxon>Pterygota</taxon>
        <taxon>Neoptera</taxon>
        <taxon>Endopterygota</taxon>
        <taxon>Coleoptera</taxon>
        <taxon>Polyphaga</taxon>
        <taxon>Elateriformia</taxon>
        <taxon>Elateroidea</taxon>
        <taxon>Lampyridae</taxon>
        <taxon>Luciolinae</taxon>
        <taxon>Aquatica</taxon>
    </lineage>
</organism>
<feature type="compositionally biased region" description="Basic and acidic residues" evidence="4">
    <location>
        <begin position="14"/>
        <end position="29"/>
    </location>
</feature>
<accession>A0AAN7SI22</accession>
<reference evidence="7" key="1">
    <citation type="submission" date="2023-01" db="EMBL/GenBank/DDBJ databases">
        <title>Key to firefly adult light organ development and bioluminescence: homeobox transcription factors regulate luciferase expression and transportation to peroxisome.</title>
        <authorList>
            <person name="Fu X."/>
        </authorList>
    </citation>
    <scope>NUCLEOTIDE SEQUENCE [LARGE SCALE GENOMIC DNA]</scope>
</reference>
<evidence type="ECO:0000256" key="3">
    <source>
        <dbReference type="ARBA" id="ARBA00022833"/>
    </source>
</evidence>
<evidence type="ECO:0000256" key="1">
    <source>
        <dbReference type="ARBA" id="ARBA00022723"/>
    </source>
</evidence>
<protein>
    <recommendedName>
        <fullName evidence="5">Zinc finger PHD-type domain-containing protein</fullName>
    </recommendedName>
</protein>
<keyword evidence="2" id="KW-0863">Zinc-finger</keyword>
<dbReference type="AlphaFoldDB" id="A0AAN7SI22"/>
<dbReference type="SUPFAM" id="SSF57903">
    <property type="entry name" value="FYVE/PHD zinc finger"/>
    <property type="match status" value="1"/>
</dbReference>
<dbReference type="InterPro" id="IPR013083">
    <property type="entry name" value="Znf_RING/FYVE/PHD"/>
</dbReference>
<dbReference type="Proteomes" id="UP001353858">
    <property type="component" value="Unassembled WGS sequence"/>
</dbReference>
<evidence type="ECO:0000256" key="2">
    <source>
        <dbReference type="ARBA" id="ARBA00022771"/>
    </source>
</evidence>
<evidence type="ECO:0000259" key="5">
    <source>
        <dbReference type="SMART" id="SM00249"/>
    </source>
</evidence>
<keyword evidence="7" id="KW-1185">Reference proteome</keyword>
<feature type="domain" description="Zinc finger PHD-type" evidence="5">
    <location>
        <begin position="35"/>
        <end position="83"/>
    </location>
</feature>
<keyword evidence="1" id="KW-0479">Metal-binding</keyword>
<sequence length="92" mass="10765">MAIEKMKSKKKKIDKLSKPKKAEKTSFEKEENDELCLYCTKLYSNSKSQKGWIKCQYCGGWAHEACVGVENDNTKVFLCDFCNEYCCVFIYY</sequence>
<dbReference type="InterPro" id="IPR011011">
    <property type="entry name" value="Znf_FYVE_PHD"/>
</dbReference>
<evidence type="ECO:0000313" key="6">
    <source>
        <dbReference type="EMBL" id="KAK4881159.1"/>
    </source>
</evidence>
<dbReference type="InterPro" id="IPR001965">
    <property type="entry name" value="Znf_PHD"/>
</dbReference>
<dbReference type="EMBL" id="JARPUR010000002">
    <property type="protein sequence ID" value="KAK4881159.1"/>
    <property type="molecule type" value="Genomic_DNA"/>
</dbReference>